<dbReference type="EMBL" id="AP027268">
    <property type="protein sequence ID" value="BDW93404.1"/>
    <property type="molecule type" value="Genomic_DNA"/>
</dbReference>
<dbReference type="AlphaFoldDB" id="A0AA48HPP5"/>
<reference evidence="1 2" key="1">
    <citation type="submission" date="2023-01" db="EMBL/GenBank/DDBJ databases">
        <title>Complete genome sequence of Muricauda aquimarina strain IFOP_LL357.</title>
        <authorList>
            <person name="Gajardo G."/>
            <person name="Ueki S."/>
            <person name="Maruyama F."/>
        </authorList>
    </citation>
    <scope>NUCLEOTIDE SEQUENCE [LARGE SCALE GENOMIC DNA]</scope>
    <source>
        <strain evidence="1 2">IFOP_LL357</strain>
    </source>
</reference>
<protein>
    <submittedName>
        <fullName evidence="1">Uncharacterized protein</fullName>
    </submittedName>
</protein>
<accession>A0AA48HPP5</accession>
<gene>
    <name evidence="1" type="ORF">MACH07_22360</name>
</gene>
<name>A0AA48HPP5_9FLAO</name>
<organism evidence="1 2">
    <name type="scientific">Flagellimonas marinaquae</name>
    <dbReference type="NCBI Taxonomy" id="254955"/>
    <lineage>
        <taxon>Bacteria</taxon>
        <taxon>Pseudomonadati</taxon>
        <taxon>Bacteroidota</taxon>
        <taxon>Flavobacteriia</taxon>
        <taxon>Flavobacteriales</taxon>
        <taxon>Flavobacteriaceae</taxon>
        <taxon>Flagellimonas</taxon>
    </lineage>
</organism>
<sequence>MDLVIQGKSNRPITGIGNDQKNVVVQRFKDTIFNLLDIRKAHHNQWAYLVLFDVSDFKNIPIIV</sequence>
<evidence type="ECO:0000313" key="1">
    <source>
        <dbReference type="EMBL" id="BDW93404.1"/>
    </source>
</evidence>
<keyword evidence="2" id="KW-1185">Reference proteome</keyword>
<proteinExistence type="predicted"/>
<evidence type="ECO:0000313" key="2">
    <source>
        <dbReference type="Proteomes" id="UP001330184"/>
    </source>
</evidence>
<dbReference type="Proteomes" id="UP001330184">
    <property type="component" value="Chromosome"/>
</dbReference>